<dbReference type="PANTHER" id="PTHR37955:SF1">
    <property type="entry name" value="DEP DOMAIN-CONTAINING PROTEIN"/>
    <property type="match status" value="1"/>
</dbReference>
<dbReference type="InterPro" id="IPR052951">
    <property type="entry name" value="Tellurite_res_ion_channel"/>
</dbReference>
<feature type="transmembrane region" description="Helical" evidence="5">
    <location>
        <begin position="33"/>
        <end position="54"/>
    </location>
</feature>
<feature type="transmembrane region" description="Helical" evidence="5">
    <location>
        <begin position="155"/>
        <end position="176"/>
    </location>
</feature>
<feature type="transmembrane region" description="Helical" evidence="5">
    <location>
        <begin position="66"/>
        <end position="91"/>
    </location>
</feature>
<dbReference type="InterPro" id="IPR038665">
    <property type="entry name" value="Voltage-dep_anion_channel_sf"/>
</dbReference>
<name>A0A0J6WT80_9FIRM</name>
<keyword evidence="7" id="KW-1185">Reference proteome</keyword>
<dbReference type="AlphaFoldDB" id="A0A0J6WT80"/>
<evidence type="ECO:0000256" key="2">
    <source>
        <dbReference type="ARBA" id="ARBA00022692"/>
    </source>
</evidence>
<keyword evidence="2 5" id="KW-0812">Transmembrane</keyword>
<feature type="transmembrane region" description="Helical" evidence="5">
    <location>
        <begin position="279"/>
        <end position="296"/>
    </location>
</feature>
<reference evidence="6 7" key="1">
    <citation type="submission" date="2015-06" db="EMBL/GenBank/DDBJ databases">
        <title>Draft genome sequence of beer spoilage bacterium Megasphaera cerevisiae type strain 20462.</title>
        <authorList>
            <person name="Kutumbaka K."/>
            <person name="Pasmowitz J."/>
            <person name="Mategko J."/>
            <person name="Reyes D."/>
            <person name="Friedrich A."/>
            <person name="Han S."/>
            <person name="Martens-Habbena W."/>
            <person name="Neal-McKinney J."/>
            <person name="Janagama H.K."/>
            <person name="Nadala C."/>
            <person name="Samadpour M."/>
        </authorList>
    </citation>
    <scope>NUCLEOTIDE SEQUENCE [LARGE SCALE GENOMIC DNA]</scope>
    <source>
        <strain evidence="6 7">DSM 20462</strain>
    </source>
</reference>
<dbReference type="CDD" id="cd09325">
    <property type="entry name" value="TDT_C4-dicarb_trans"/>
    <property type="match status" value="1"/>
</dbReference>
<protein>
    <submittedName>
        <fullName evidence="6">C4-dicarboxylate ABC transporter</fullName>
    </submittedName>
</protein>
<feature type="transmembrane region" description="Helical" evidence="5">
    <location>
        <begin position="7"/>
        <end position="27"/>
    </location>
</feature>
<comment type="subcellular location">
    <subcellularLocation>
        <location evidence="1">Membrane</location>
        <topology evidence="1">Multi-pass membrane protein</topology>
    </subcellularLocation>
</comment>
<feature type="transmembrane region" description="Helical" evidence="5">
    <location>
        <begin position="211"/>
        <end position="230"/>
    </location>
</feature>
<feature type="transmembrane region" description="Helical" evidence="5">
    <location>
        <begin position="127"/>
        <end position="143"/>
    </location>
</feature>
<organism evidence="6 7">
    <name type="scientific">Megasphaera cerevisiae DSM 20462</name>
    <dbReference type="NCBI Taxonomy" id="1122219"/>
    <lineage>
        <taxon>Bacteria</taxon>
        <taxon>Bacillati</taxon>
        <taxon>Bacillota</taxon>
        <taxon>Negativicutes</taxon>
        <taxon>Veillonellales</taxon>
        <taxon>Veillonellaceae</taxon>
        <taxon>Megasphaera</taxon>
    </lineage>
</organism>
<feature type="transmembrane region" description="Helical" evidence="5">
    <location>
        <begin position="97"/>
        <end position="115"/>
    </location>
</feature>
<dbReference type="PANTHER" id="PTHR37955">
    <property type="entry name" value="TELLURITE RESISTANCE PROTEIN TEHA"/>
    <property type="match status" value="1"/>
</dbReference>
<dbReference type="InParanoid" id="A0A0J6WT80"/>
<proteinExistence type="predicted"/>
<comment type="caution">
    <text evidence="6">The sequence shown here is derived from an EMBL/GenBank/DDBJ whole genome shotgun (WGS) entry which is preliminary data.</text>
</comment>
<gene>
    <name evidence="6" type="ORF">AB840_13955</name>
</gene>
<dbReference type="InterPro" id="IPR004695">
    <property type="entry name" value="SLAC1/Mae1/Ssu1/TehA"/>
</dbReference>
<dbReference type="PATRIC" id="fig|1122219.3.peg.3019"/>
<dbReference type="GO" id="GO:0005886">
    <property type="term" value="C:plasma membrane"/>
    <property type="evidence" value="ECO:0007669"/>
    <property type="project" value="TreeGrafter"/>
</dbReference>
<dbReference type="Proteomes" id="UP000036503">
    <property type="component" value="Unassembled WGS sequence"/>
</dbReference>
<accession>A0A0J6WT80</accession>
<evidence type="ECO:0000256" key="4">
    <source>
        <dbReference type="ARBA" id="ARBA00023136"/>
    </source>
</evidence>
<evidence type="ECO:0000256" key="3">
    <source>
        <dbReference type="ARBA" id="ARBA00022989"/>
    </source>
</evidence>
<evidence type="ECO:0000313" key="7">
    <source>
        <dbReference type="Proteomes" id="UP000036503"/>
    </source>
</evidence>
<sequence length="320" mass="35654">MFPMIKQVPIPTAGVMLGLVALGNLLAPYSLALQYACGVSSAFLGILLLFKIIFHPSLIKNDMNGNSVFASVSATFFMSIMQLCTYTVSFFPILSEVVWFAAIAGHVLLMIWFTYRYMIHFELRDVYPTYFIAYVGIVVASVTSPAFQQQAVGEYIFWFGFVAYAAIFALVTVRYVSSHAISESSKPLFCIYTAPMSLSLAGYLACVEEKSLLMILIMEICAQGLFLIVLAKMPKLLSLPFYPSYAAFTFPFVITAIAFRQTLRYLQEINGVVPEVLEYIVIAESLIATAIVLYVFTRYMIFFAKQAAAERAIVKSVFKG</sequence>
<dbReference type="STRING" id="39029.BSR42_06645"/>
<keyword evidence="4 5" id="KW-0472">Membrane</keyword>
<evidence type="ECO:0000256" key="5">
    <source>
        <dbReference type="SAM" id="Phobius"/>
    </source>
</evidence>
<feature type="transmembrane region" description="Helical" evidence="5">
    <location>
        <begin position="242"/>
        <end position="259"/>
    </location>
</feature>
<evidence type="ECO:0000313" key="6">
    <source>
        <dbReference type="EMBL" id="KMO85363.1"/>
    </source>
</evidence>
<dbReference type="Pfam" id="PF03595">
    <property type="entry name" value="SLAC1"/>
    <property type="match status" value="1"/>
</dbReference>
<dbReference type="Gene3D" id="1.50.10.150">
    <property type="entry name" value="Voltage-dependent anion channel"/>
    <property type="match status" value="1"/>
</dbReference>
<dbReference type="EMBL" id="LEKT01000069">
    <property type="protein sequence ID" value="KMO85363.1"/>
    <property type="molecule type" value="Genomic_DNA"/>
</dbReference>
<keyword evidence="3 5" id="KW-1133">Transmembrane helix</keyword>
<evidence type="ECO:0000256" key="1">
    <source>
        <dbReference type="ARBA" id="ARBA00004141"/>
    </source>
</evidence>
<dbReference type="GO" id="GO:0046583">
    <property type="term" value="F:monoatomic cation efflux transmembrane transporter activity"/>
    <property type="evidence" value="ECO:0007669"/>
    <property type="project" value="TreeGrafter"/>
</dbReference>